<reference evidence="3" key="1">
    <citation type="journal article" date="2004" name="Environ. Microbiol.">
        <title>The genome of Desulfotalea psychrophila, a sulfate-reducing bacterium from permanently cold Arctic sediments.</title>
        <authorList>
            <person name="Rabus R."/>
            <person name="Ruepp A."/>
            <person name="Frickey T."/>
            <person name="Rattei T."/>
            <person name="Fartmann B."/>
            <person name="Stark M."/>
            <person name="Bauer M."/>
            <person name="Zibat A."/>
            <person name="Lombardot T."/>
            <person name="Becker I."/>
            <person name="Amann J."/>
            <person name="Gellner K."/>
            <person name="Teeling H."/>
            <person name="Leuschner W.D."/>
            <person name="Gloeckner F.-O."/>
            <person name="Lupas A.N."/>
            <person name="Amann R."/>
            <person name="Klenk H.-P."/>
        </authorList>
    </citation>
    <scope>NUCLEOTIDE SEQUENCE [LARGE SCALE GENOMIC DNA]</scope>
    <source>
        <strain evidence="3">DSM 12343 / LSv54</strain>
    </source>
</reference>
<dbReference type="SUPFAM" id="SSF55729">
    <property type="entry name" value="Acyl-CoA N-acyltransferases (Nat)"/>
    <property type="match status" value="1"/>
</dbReference>
<organism evidence="2 3">
    <name type="scientific">Desulfotalea psychrophila (strain LSv54 / DSM 12343)</name>
    <dbReference type="NCBI Taxonomy" id="177439"/>
    <lineage>
        <taxon>Bacteria</taxon>
        <taxon>Pseudomonadati</taxon>
        <taxon>Thermodesulfobacteriota</taxon>
        <taxon>Desulfobulbia</taxon>
        <taxon>Desulfobulbales</taxon>
        <taxon>Desulfocapsaceae</taxon>
        <taxon>Desulfotalea</taxon>
    </lineage>
</organism>
<gene>
    <name evidence="2" type="ordered locus">DP2090</name>
</gene>
<dbReference type="KEGG" id="dps:DP2090"/>
<keyword evidence="3" id="KW-1185">Reference proteome</keyword>
<proteinExistence type="predicted"/>
<dbReference type="CDD" id="cd04301">
    <property type="entry name" value="NAT_SF"/>
    <property type="match status" value="1"/>
</dbReference>
<accession>Q6ALF6</accession>
<feature type="domain" description="N-acetyltransferase" evidence="1">
    <location>
        <begin position="6"/>
        <end position="211"/>
    </location>
</feature>
<dbReference type="Pfam" id="PF13673">
    <property type="entry name" value="Acetyltransf_10"/>
    <property type="match status" value="1"/>
</dbReference>
<dbReference type="PROSITE" id="PS51186">
    <property type="entry name" value="GNAT"/>
    <property type="match status" value="1"/>
</dbReference>
<dbReference type="GO" id="GO:0016747">
    <property type="term" value="F:acyltransferase activity, transferring groups other than amino-acyl groups"/>
    <property type="evidence" value="ECO:0007669"/>
    <property type="project" value="InterPro"/>
</dbReference>
<dbReference type="Gene3D" id="3.40.630.30">
    <property type="match status" value="1"/>
</dbReference>
<protein>
    <recommendedName>
        <fullName evidence="1">N-acetyltransferase domain-containing protein</fullName>
    </recommendedName>
</protein>
<evidence type="ECO:0000313" key="3">
    <source>
        <dbReference type="Proteomes" id="UP000000602"/>
    </source>
</evidence>
<sequence length="218" mass="24835">MHKMNITYRDASVNDFSTIIQIFVKNMSHSVFTKATDKDVLSCIAAIQMAEEFHIASCIKIAEWDGEICGVLIGATDASVPPAVSFDYNAMIRDANIKLTTTSEGQMVLTEMLLHNKNVKFESECEVILDCDGELMFFAVNQEYRRYKIGSCLVKNFEEFLQKCGSKKYFLHTDSQSTFQYYENNGFECVWKKQSIFNSSVEHYTYVKELGACCVSRS</sequence>
<name>Q6ALF6_DESPS</name>
<evidence type="ECO:0000259" key="1">
    <source>
        <dbReference type="PROSITE" id="PS51186"/>
    </source>
</evidence>
<dbReference type="EMBL" id="CR522870">
    <property type="protein sequence ID" value="CAG36819.1"/>
    <property type="molecule type" value="Genomic_DNA"/>
</dbReference>
<dbReference type="eggNOG" id="COG0456">
    <property type="taxonomic scope" value="Bacteria"/>
</dbReference>
<dbReference type="AlphaFoldDB" id="Q6ALF6"/>
<dbReference type="Proteomes" id="UP000000602">
    <property type="component" value="Chromosome"/>
</dbReference>
<dbReference type="HOGENOM" id="CLU_1265257_0_0_7"/>
<dbReference type="InterPro" id="IPR016181">
    <property type="entry name" value="Acyl_CoA_acyltransferase"/>
</dbReference>
<evidence type="ECO:0000313" key="2">
    <source>
        <dbReference type="EMBL" id="CAG36819.1"/>
    </source>
</evidence>
<dbReference type="InterPro" id="IPR000182">
    <property type="entry name" value="GNAT_dom"/>
</dbReference>
<dbReference type="STRING" id="177439.DP2090"/>